<feature type="compositionally biased region" description="Basic and acidic residues" evidence="1">
    <location>
        <begin position="23"/>
        <end position="38"/>
    </location>
</feature>
<dbReference type="EMBL" id="GBRH01172911">
    <property type="protein sequence ID" value="JAE24985.1"/>
    <property type="molecule type" value="Transcribed_RNA"/>
</dbReference>
<proteinExistence type="predicted"/>
<sequence>MICSPREQLRRWTRRVGGPGDPPESRGRGSADPPERRGTAAPTRWTRRRERPRRPAGEKGRAAPRICRRGGAPRLRPLVGDEGAQLRRAPAQEGRRGSGTVGEAERRRIGFRCGQISRTPCTARRIPVRSRSLRRRLDLEVSLPFPDH</sequence>
<feature type="region of interest" description="Disordered" evidence="1">
    <location>
        <begin position="1"/>
        <end position="106"/>
    </location>
</feature>
<dbReference type="AlphaFoldDB" id="A0A0A9GIP6"/>
<organism evidence="2">
    <name type="scientific">Arundo donax</name>
    <name type="common">Giant reed</name>
    <name type="synonym">Donax arundinaceus</name>
    <dbReference type="NCBI Taxonomy" id="35708"/>
    <lineage>
        <taxon>Eukaryota</taxon>
        <taxon>Viridiplantae</taxon>
        <taxon>Streptophyta</taxon>
        <taxon>Embryophyta</taxon>
        <taxon>Tracheophyta</taxon>
        <taxon>Spermatophyta</taxon>
        <taxon>Magnoliopsida</taxon>
        <taxon>Liliopsida</taxon>
        <taxon>Poales</taxon>
        <taxon>Poaceae</taxon>
        <taxon>PACMAD clade</taxon>
        <taxon>Arundinoideae</taxon>
        <taxon>Arundineae</taxon>
        <taxon>Arundo</taxon>
    </lineage>
</organism>
<name>A0A0A9GIP6_ARUDO</name>
<evidence type="ECO:0000313" key="2">
    <source>
        <dbReference type="EMBL" id="JAE24985.1"/>
    </source>
</evidence>
<accession>A0A0A9GIP6</accession>
<reference evidence="2" key="1">
    <citation type="submission" date="2014-09" db="EMBL/GenBank/DDBJ databases">
        <authorList>
            <person name="Magalhaes I.L.F."/>
            <person name="Oliveira U."/>
            <person name="Santos F.R."/>
            <person name="Vidigal T.H.D.A."/>
            <person name="Brescovit A.D."/>
            <person name="Santos A.J."/>
        </authorList>
    </citation>
    <scope>NUCLEOTIDE SEQUENCE</scope>
    <source>
        <tissue evidence="2">Shoot tissue taken approximately 20 cm above the soil surface</tissue>
    </source>
</reference>
<protein>
    <submittedName>
        <fullName evidence="2">Uncharacterized protein</fullName>
    </submittedName>
</protein>
<reference evidence="2" key="2">
    <citation type="journal article" date="2015" name="Data Brief">
        <title>Shoot transcriptome of the giant reed, Arundo donax.</title>
        <authorList>
            <person name="Barrero R.A."/>
            <person name="Guerrero F.D."/>
            <person name="Moolhuijzen P."/>
            <person name="Goolsby J.A."/>
            <person name="Tidwell J."/>
            <person name="Bellgard S.E."/>
            <person name="Bellgard M.I."/>
        </authorList>
    </citation>
    <scope>NUCLEOTIDE SEQUENCE</scope>
    <source>
        <tissue evidence="2">Shoot tissue taken approximately 20 cm above the soil surface</tissue>
    </source>
</reference>
<evidence type="ECO:0000256" key="1">
    <source>
        <dbReference type="SAM" id="MobiDB-lite"/>
    </source>
</evidence>